<feature type="compositionally biased region" description="Basic residues" evidence="1">
    <location>
        <begin position="199"/>
        <end position="208"/>
    </location>
</feature>
<evidence type="ECO:0000313" key="3">
    <source>
        <dbReference type="Proteomes" id="UP000504608"/>
    </source>
</evidence>
<proteinExistence type="predicted"/>
<organism evidence="3 4">
    <name type="scientific">Cucurbita maxima</name>
    <name type="common">Pumpkin</name>
    <name type="synonym">Winter squash</name>
    <dbReference type="NCBI Taxonomy" id="3661"/>
    <lineage>
        <taxon>Eukaryota</taxon>
        <taxon>Viridiplantae</taxon>
        <taxon>Streptophyta</taxon>
        <taxon>Embryophyta</taxon>
        <taxon>Tracheophyta</taxon>
        <taxon>Spermatophyta</taxon>
        <taxon>Magnoliopsida</taxon>
        <taxon>eudicotyledons</taxon>
        <taxon>Gunneridae</taxon>
        <taxon>Pentapetalae</taxon>
        <taxon>rosids</taxon>
        <taxon>fabids</taxon>
        <taxon>Cucurbitales</taxon>
        <taxon>Cucurbitaceae</taxon>
        <taxon>Cucurbiteae</taxon>
        <taxon>Cucurbita</taxon>
    </lineage>
</organism>
<dbReference type="RefSeq" id="XP_022991241.1">
    <property type="nucleotide sequence ID" value="XM_023135473.1"/>
</dbReference>
<feature type="transmembrane region" description="Helical" evidence="2">
    <location>
        <begin position="18"/>
        <end position="37"/>
    </location>
</feature>
<accession>A0A6J1JQ73</accession>
<keyword evidence="2" id="KW-0812">Transmembrane</keyword>
<keyword evidence="3" id="KW-1185">Reference proteome</keyword>
<dbReference type="OrthoDB" id="10486767at2759"/>
<evidence type="ECO:0000256" key="2">
    <source>
        <dbReference type="SAM" id="Phobius"/>
    </source>
</evidence>
<dbReference type="AlphaFoldDB" id="A0A6J1JQ73"/>
<name>A0A6J1JQ73_CUCMA</name>
<evidence type="ECO:0000313" key="4">
    <source>
        <dbReference type="RefSeq" id="XP_022991241.1"/>
    </source>
</evidence>
<dbReference type="KEGG" id="cmax:111487956"/>
<sequence length="208" mass="23905">MPFDREKLSLRSDKLSRWVTWGGGVFVFACLLVVSTFKMSKKIITSPKTGRDDDSNLDVDSFGESTRCVDEETRQEDERQWFRQSSSTDLISHSCYPTSQMLVKYSLLEDSVIDETQTLTTKSIPEKNDEENIVVNNYEEEEYTDSEKSVENGVAESFSSEEFDEATWLIGWTDKSSSYSLTSSSSLEEALSQKDDRKSGRKRYNYIY</sequence>
<evidence type="ECO:0000256" key="1">
    <source>
        <dbReference type="SAM" id="MobiDB-lite"/>
    </source>
</evidence>
<feature type="region of interest" description="Disordered" evidence="1">
    <location>
        <begin position="177"/>
        <end position="208"/>
    </location>
</feature>
<dbReference type="Proteomes" id="UP000504608">
    <property type="component" value="Unplaced"/>
</dbReference>
<dbReference type="GeneID" id="111487956"/>
<dbReference type="PROSITE" id="PS51257">
    <property type="entry name" value="PROKAR_LIPOPROTEIN"/>
    <property type="match status" value="1"/>
</dbReference>
<reference evidence="4" key="1">
    <citation type="submission" date="2025-08" db="UniProtKB">
        <authorList>
            <consortium name="RefSeq"/>
        </authorList>
    </citation>
    <scope>IDENTIFICATION</scope>
    <source>
        <tissue evidence="4">Young leaves</tissue>
    </source>
</reference>
<protein>
    <submittedName>
        <fullName evidence="4">Uncharacterized protein LOC111487956</fullName>
    </submittedName>
</protein>
<keyword evidence="2" id="KW-0472">Membrane</keyword>
<gene>
    <name evidence="4" type="primary">LOC111487956</name>
</gene>
<keyword evidence="2" id="KW-1133">Transmembrane helix</keyword>
<feature type="compositionally biased region" description="Low complexity" evidence="1">
    <location>
        <begin position="177"/>
        <end position="190"/>
    </location>
</feature>